<accession>A0A836KY31</accession>
<dbReference type="KEGG" id="phet:94286275"/>
<protein>
    <submittedName>
        <fullName evidence="3">Uncharacterized protein</fullName>
    </submittedName>
</protein>
<feature type="coiled-coil region" evidence="1">
    <location>
        <begin position="362"/>
        <end position="424"/>
    </location>
</feature>
<feature type="region of interest" description="Disordered" evidence="2">
    <location>
        <begin position="288"/>
        <end position="351"/>
    </location>
</feature>
<feature type="region of interest" description="Disordered" evidence="2">
    <location>
        <begin position="436"/>
        <end position="457"/>
    </location>
</feature>
<feature type="region of interest" description="Disordered" evidence="2">
    <location>
        <begin position="218"/>
        <end position="252"/>
    </location>
</feature>
<evidence type="ECO:0000256" key="1">
    <source>
        <dbReference type="SAM" id="Coils"/>
    </source>
</evidence>
<dbReference type="EMBL" id="JAFJZO010000036">
    <property type="protein sequence ID" value="KAG5490027.1"/>
    <property type="molecule type" value="Genomic_DNA"/>
</dbReference>
<keyword evidence="1" id="KW-0175">Coiled coil</keyword>
<sequence length="477" mass="52803">MSTAQSTAESGVSSLQRSGLSITVGDTKSIVLALQALQTKIRSLEQDRDFHQDQYEVALQAHDRYKMDMERQMEHERAAHRKRETDLLELLRKAREERSQLENALNNKKEDIGGFRHELEQMIASEKELSSQRESKINAEVTKLRADIKEEQTRRAALLVTVDKLKEEREAAVRTNEQLRVAMDDLLDRYEQLQRHRLVPQAAPRQYPKSDVKGALHARAAPASAAYPRRTASSRIRPSRCASPRVAQGHALLDRQRRAPSALHHNYEDPTCNSILRDVRVVPETAPPCSYPSVSSSMLQSQQETAETPGRARPAASSGRGLRAQTGAALFRSERSSPARRTSPSGVAGSSALRRTAIDEVEAQLCEELEALQHRYDDTIQRGSSEGVPREVLAAALQRVSALVDQKKEQLKLLKEARMELNEAVSYTGARGANVSSITNGGGSDSPSTSAIEGKHTRRTMLVNELRSLLAEAAAGS</sequence>
<dbReference type="Proteomes" id="UP000674318">
    <property type="component" value="Unassembled WGS sequence"/>
</dbReference>
<evidence type="ECO:0000256" key="2">
    <source>
        <dbReference type="SAM" id="MobiDB-lite"/>
    </source>
</evidence>
<feature type="coiled-coil region" evidence="1">
    <location>
        <begin position="34"/>
        <end position="111"/>
    </location>
</feature>
<dbReference type="PANTHER" id="PTHR19336:SF9">
    <property type="entry name" value="SPINDLE POLE BODY PROTEIN PPC89"/>
    <property type="match status" value="1"/>
</dbReference>
<reference evidence="3 4" key="1">
    <citation type="submission" date="2021-02" db="EMBL/GenBank/DDBJ databases">
        <title>Porcisia hertigi Genome sequencing and assembly.</title>
        <authorList>
            <person name="Almutairi H."/>
            <person name="Gatherer D."/>
        </authorList>
    </citation>
    <scope>NUCLEOTIDE SEQUENCE [LARGE SCALE GENOMIC DNA]</scope>
    <source>
        <strain evidence="3 4">C119</strain>
    </source>
</reference>
<evidence type="ECO:0000313" key="4">
    <source>
        <dbReference type="Proteomes" id="UP000674318"/>
    </source>
</evidence>
<dbReference type="GO" id="GO:0008017">
    <property type="term" value="F:microtubule binding"/>
    <property type="evidence" value="ECO:0007669"/>
    <property type="project" value="TreeGrafter"/>
</dbReference>
<feature type="compositionally biased region" description="Low complexity" evidence="2">
    <location>
        <begin position="218"/>
        <end position="235"/>
    </location>
</feature>
<gene>
    <name evidence="3" type="ORF">JKF63_00146</name>
</gene>
<dbReference type="InterPro" id="IPR051756">
    <property type="entry name" value="Centrosomal_MT-associated"/>
</dbReference>
<comment type="caution">
    <text evidence="3">The sequence shown here is derived from an EMBL/GenBank/DDBJ whole genome shotgun (WGS) entry which is preliminary data.</text>
</comment>
<feature type="compositionally biased region" description="Polar residues" evidence="2">
    <location>
        <begin position="436"/>
        <end position="451"/>
    </location>
</feature>
<dbReference type="PANTHER" id="PTHR19336">
    <property type="entry name" value="UNCHARACTERIZED DUF1167"/>
    <property type="match status" value="1"/>
</dbReference>
<dbReference type="RefSeq" id="XP_067752355.1">
    <property type="nucleotide sequence ID" value="XM_067896198.1"/>
</dbReference>
<dbReference type="GeneID" id="94286275"/>
<organism evidence="3 4">
    <name type="scientific">Porcisia hertigi</name>
    <dbReference type="NCBI Taxonomy" id="2761500"/>
    <lineage>
        <taxon>Eukaryota</taxon>
        <taxon>Discoba</taxon>
        <taxon>Euglenozoa</taxon>
        <taxon>Kinetoplastea</taxon>
        <taxon>Metakinetoplastina</taxon>
        <taxon>Trypanosomatida</taxon>
        <taxon>Trypanosomatidae</taxon>
        <taxon>Leishmaniinae</taxon>
        <taxon>Porcisia</taxon>
    </lineage>
</organism>
<feature type="compositionally biased region" description="Polar residues" evidence="2">
    <location>
        <begin position="292"/>
        <end position="306"/>
    </location>
</feature>
<keyword evidence="4" id="KW-1185">Reference proteome</keyword>
<feature type="coiled-coil region" evidence="1">
    <location>
        <begin position="148"/>
        <end position="196"/>
    </location>
</feature>
<name>A0A836KY31_9TRYP</name>
<dbReference type="OrthoDB" id="265288at2759"/>
<dbReference type="AlphaFoldDB" id="A0A836KY31"/>
<proteinExistence type="predicted"/>
<evidence type="ECO:0000313" key="3">
    <source>
        <dbReference type="EMBL" id="KAG5490027.1"/>
    </source>
</evidence>